<evidence type="ECO:0000313" key="2">
    <source>
        <dbReference type="EMBL" id="KAJ1374168.1"/>
    </source>
</evidence>
<accession>A0AAD5WLY1</accession>
<dbReference type="Proteomes" id="UP001196413">
    <property type="component" value="Unassembled WGS sequence"/>
</dbReference>
<keyword evidence="3" id="KW-1185">Reference proteome</keyword>
<organism evidence="2 3">
    <name type="scientific">Parelaphostrongylus tenuis</name>
    <name type="common">Meningeal worm</name>
    <dbReference type="NCBI Taxonomy" id="148309"/>
    <lineage>
        <taxon>Eukaryota</taxon>
        <taxon>Metazoa</taxon>
        <taxon>Ecdysozoa</taxon>
        <taxon>Nematoda</taxon>
        <taxon>Chromadorea</taxon>
        <taxon>Rhabditida</taxon>
        <taxon>Rhabditina</taxon>
        <taxon>Rhabditomorpha</taxon>
        <taxon>Strongyloidea</taxon>
        <taxon>Metastrongylidae</taxon>
        <taxon>Parelaphostrongylus</taxon>
    </lineage>
</organism>
<reference evidence="2" key="1">
    <citation type="submission" date="2021-06" db="EMBL/GenBank/DDBJ databases">
        <title>Parelaphostrongylus tenuis whole genome reference sequence.</title>
        <authorList>
            <person name="Garwood T.J."/>
            <person name="Larsen P.A."/>
            <person name="Fountain-Jones N.M."/>
            <person name="Garbe J.R."/>
            <person name="Macchietto M.G."/>
            <person name="Kania S.A."/>
            <person name="Gerhold R.W."/>
            <person name="Richards J.E."/>
            <person name="Wolf T.M."/>
        </authorList>
    </citation>
    <scope>NUCLEOTIDE SEQUENCE</scope>
    <source>
        <strain evidence="2">MNPRO001-30</strain>
        <tissue evidence="2">Meninges</tissue>
    </source>
</reference>
<proteinExistence type="predicted"/>
<comment type="caution">
    <text evidence="2">The sequence shown here is derived from an EMBL/GenBank/DDBJ whole genome shotgun (WGS) entry which is preliminary data.</text>
</comment>
<dbReference type="AlphaFoldDB" id="A0AAD5WLY1"/>
<gene>
    <name evidence="2" type="ORF">KIN20_036793</name>
</gene>
<protein>
    <submittedName>
        <fullName evidence="2">Uncharacterized protein</fullName>
    </submittedName>
</protein>
<feature type="region of interest" description="Disordered" evidence="1">
    <location>
        <begin position="1"/>
        <end position="23"/>
    </location>
</feature>
<evidence type="ECO:0000313" key="3">
    <source>
        <dbReference type="Proteomes" id="UP001196413"/>
    </source>
</evidence>
<dbReference type="EMBL" id="JAHQIW010007406">
    <property type="protein sequence ID" value="KAJ1374168.1"/>
    <property type="molecule type" value="Genomic_DNA"/>
</dbReference>
<evidence type="ECO:0000256" key="1">
    <source>
        <dbReference type="SAM" id="MobiDB-lite"/>
    </source>
</evidence>
<name>A0AAD5WLY1_PARTN</name>
<sequence length="70" mass="8308">MAEHAILRTARQQSASQRRRSTGSSLFIINRQNEDCPLRFHGQHLWKRYMTLRMLDFELFSNLIIVSESD</sequence>